<dbReference type="EMBL" id="JABEQH010000018">
    <property type="protein sequence ID" value="MBB2176830.1"/>
    <property type="molecule type" value="Genomic_DNA"/>
</dbReference>
<reference evidence="2 3" key="1">
    <citation type="submission" date="2020-04" db="EMBL/GenBank/DDBJ databases">
        <title>Description of novel Gluconacetobacter.</title>
        <authorList>
            <person name="Sombolestani A."/>
        </authorList>
    </citation>
    <scope>NUCLEOTIDE SEQUENCE [LARGE SCALE GENOMIC DNA]</scope>
    <source>
        <strain evidence="2 3">LMG 21312</strain>
    </source>
</reference>
<dbReference type="RefSeq" id="WP_182944181.1">
    <property type="nucleotide sequence ID" value="NZ_JABEQH010000018.1"/>
</dbReference>
<sequence length="236" mass="25101">MPSRRMMGRIVLWSLVVAAGMAIATHRAWLPPAYDPTRPLNLGAPRTFMTPVKLRVLSSDRAMCRAALATSALRLRPVPAGGTAACPVTDGERVDGGPAPSLPAGFLASCRLAVRWSMFQTDVAEPAARAVFGMGLRGIRQAGSFACRDIRDRPGAISSHATADAIDVSAFVLEDGREIPVSAWRAPTHGPDPRIVFLRRVRDGACAIFGVVLSPDYNGLHAGHLHLQATGFGLCD</sequence>
<dbReference type="Pfam" id="PF06904">
    <property type="entry name" value="Extensin-like_C"/>
    <property type="match status" value="1"/>
</dbReference>
<accession>A0A7W4J8V7</accession>
<dbReference type="Proteomes" id="UP000561066">
    <property type="component" value="Unassembled WGS sequence"/>
</dbReference>
<organism evidence="2 3">
    <name type="scientific">Gluconacetobacter johannae</name>
    <dbReference type="NCBI Taxonomy" id="112140"/>
    <lineage>
        <taxon>Bacteria</taxon>
        <taxon>Pseudomonadati</taxon>
        <taxon>Pseudomonadota</taxon>
        <taxon>Alphaproteobacteria</taxon>
        <taxon>Acetobacterales</taxon>
        <taxon>Acetobacteraceae</taxon>
        <taxon>Gluconacetobacter</taxon>
    </lineage>
</organism>
<evidence type="ECO:0000313" key="3">
    <source>
        <dbReference type="Proteomes" id="UP000561066"/>
    </source>
</evidence>
<name>A0A7W4J8V7_9PROT</name>
<dbReference type="InterPro" id="IPR009683">
    <property type="entry name" value="Extensin-like_C"/>
</dbReference>
<keyword evidence="3" id="KW-1185">Reference proteome</keyword>
<comment type="caution">
    <text evidence="2">The sequence shown here is derived from an EMBL/GenBank/DDBJ whole genome shotgun (WGS) entry which is preliminary data.</text>
</comment>
<evidence type="ECO:0000259" key="1">
    <source>
        <dbReference type="Pfam" id="PF06904"/>
    </source>
</evidence>
<feature type="domain" description="Extensin-like C-terminal" evidence="1">
    <location>
        <begin position="63"/>
        <end position="235"/>
    </location>
</feature>
<proteinExistence type="predicted"/>
<gene>
    <name evidence="2" type="ORF">HLH21_13010</name>
</gene>
<dbReference type="AlphaFoldDB" id="A0A7W4J8V7"/>
<protein>
    <submittedName>
        <fullName evidence="2">Extensin family protein</fullName>
    </submittedName>
</protein>
<evidence type="ECO:0000313" key="2">
    <source>
        <dbReference type="EMBL" id="MBB2176830.1"/>
    </source>
</evidence>